<dbReference type="InterPro" id="IPR013761">
    <property type="entry name" value="SAM/pointed_sf"/>
</dbReference>
<evidence type="ECO:0000256" key="2">
    <source>
        <dbReference type="ARBA" id="ARBA00022473"/>
    </source>
</evidence>
<keyword evidence="3" id="KW-0963">Cytoplasm</keyword>
<evidence type="ECO:0000256" key="1">
    <source>
        <dbReference type="ARBA" id="ARBA00004245"/>
    </source>
</evidence>
<evidence type="ECO:0000256" key="3">
    <source>
        <dbReference type="ARBA" id="ARBA00022490"/>
    </source>
</evidence>
<feature type="compositionally biased region" description="Polar residues" evidence="17">
    <location>
        <begin position="592"/>
        <end position="601"/>
    </location>
</feature>
<keyword evidence="8 16" id="KW-0175">Coiled coil</keyword>
<dbReference type="PANTHER" id="PTHR16154:SF6">
    <property type="entry name" value="SPINOPHILIN, ISOFORM J"/>
    <property type="match status" value="1"/>
</dbReference>
<dbReference type="InterPro" id="IPR043446">
    <property type="entry name" value="Neurabin-like"/>
</dbReference>
<dbReference type="GO" id="GO:0014069">
    <property type="term" value="C:postsynaptic density"/>
    <property type="evidence" value="ECO:0007669"/>
    <property type="project" value="TreeGrafter"/>
</dbReference>
<dbReference type="Pfam" id="PF07647">
    <property type="entry name" value="SAM_2"/>
    <property type="match status" value="1"/>
</dbReference>
<feature type="compositionally biased region" description="Basic and acidic residues" evidence="17">
    <location>
        <begin position="1396"/>
        <end position="1412"/>
    </location>
</feature>
<dbReference type="PROSITE" id="PS50105">
    <property type="entry name" value="SAM_DOMAIN"/>
    <property type="match status" value="1"/>
</dbReference>
<dbReference type="SMART" id="SM00228">
    <property type="entry name" value="PDZ"/>
    <property type="match status" value="1"/>
</dbReference>
<keyword evidence="4" id="KW-0597">Phosphoprotein</keyword>
<dbReference type="Pfam" id="PF17817">
    <property type="entry name" value="PDZ_5"/>
    <property type="match status" value="1"/>
</dbReference>
<feature type="region of interest" description="Disordered" evidence="17">
    <location>
        <begin position="74"/>
        <end position="122"/>
    </location>
</feature>
<protein>
    <recommendedName>
        <fullName evidence="12">Neurabin-1</fullName>
    </recommendedName>
    <alternativeName>
        <fullName evidence="14">Neurabin-I</fullName>
    </alternativeName>
    <alternativeName>
        <fullName evidence="13">Neural tissue-specific F-actin-binding protein I</fullName>
    </alternativeName>
    <alternativeName>
        <fullName evidence="15">Protein phosphatase 1 regulatory subunit 9A</fullName>
    </alternativeName>
</protein>
<feature type="compositionally biased region" description="Polar residues" evidence="17">
    <location>
        <begin position="809"/>
        <end position="823"/>
    </location>
</feature>
<dbReference type="CDD" id="cd06790">
    <property type="entry name" value="PDZ_neurabin-like"/>
    <property type="match status" value="1"/>
</dbReference>
<evidence type="ECO:0000259" key="19">
    <source>
        <dbReference type="PROSITE" id="PS50106"/>
    </source>
</evidence>
<evidence type="ECO:0000256" key="7">
    <source>
        <dbReference type="ARBA" id="ARBA00023018"/>
    </source>
</evidence>
<dbReference type="InterPro" id="IPR001660">
    <property type="entry name" value="SAM"/>
</dbReference>
<dbReference type="Gene3D" id="2.30.42.10">
    <property type="match status" value="1"/>
</dbReference>
<evidence type="ECO:0000256" key="10">
    <source>
        <dbReference type="ARBA" id="ARBA00023212"/>
    </source>
</evidence>
<dbReference type="GO" id="GO:0007015">
    <property type="term" value="P:actin filament organization"/>
    <property type="evidence" value="ECO:0007669"/>
    <property type="project" value="TreeGrafter"/>
</dbReference>
<dbReference type="InterPro" id="IPR001478">
    <property type="entry name" value="PDZ"/>
</dbReference>
<keyword evidence="7" id="KW-0770">Synapse</keyword>
<evidence type="ECO:0000256" key="13">
    <source>
        <dbReference type="ARBA" id="ARBA00076637"/>
    </source>
</evidence>
<comment type="subcellular location">
    <subcellularLocation>
        <location evidence="1">Cytoplasm</location>
        <location evidence="1">Cytoskeleton</location>
    </subcellularLocation>
    <subcellularLocation>
        <location evidence="11">Synapse</location>
    </subcellularLocation>
</comment>
<comment type="caution">
    <text evidence="20">The sequence shown here is derived from an EMBL/GenBank/DDBJ whole genome shotgun (WGS) entry which is preliminary data.</text>
</comment>
<feature type="compositionally biased region" description="Polar residues" evidence="17">
    <location>
        <begin position="1440"/>
        <end position="1460"/>
    </location>
</feature>
<evidence type="ECO:0000256" key="6">
    <source>
        <dbReference type="ARBA" id="ARBA00022902"/>
    </source>
</evidence>
<dbReference type="Proteomes" id="UP000827092">
    <property type="component" value="Unassembled WGS sequence"/>
</dbReference>
<dbReference type="InterPro" id="IPR036034">
    <property type="entry name" value="PDZ_sf"/>
</dbReference>
<evidence type="ECO:0000256" key="14">
    <source>
        <dbReference type="ARBA" id="ARBA00077125"/>
    </source>
</evidence>
<feature type="compositionally biased region" description="Polar residues" evidence="17">
    <location>
        <begin position="74"/>
        <end position="90"/>
    </location>
</feature>
<evidence type="ECO:0000313" key="20">
    <source>
        <dbReference type="EMBL" id="KAG8177739.1"/>
    </source>
</evidence>
<evidence type="ECO:0000256" key="8">
    <source>
        <dbReference type="ARBA" id="ARBA00023054"/>
    </source>
</evidence>
<feature type="domain" description="SAM" evidence="18">
    <location>
        <begin position="1655"/>
        <end position="1718"/>
    </location>
</feature>
<dbReference type="CDD" id="cd09512">
    <property type="entry name" value="SAM_Neurabin-like"/>
    <property type="match status" value="1"/>
</dbReference>
<dbReference type="InterPro" id="IPR040645">
    <property type="entry name" value="Neurabin-1/2_PDZ"/>
</dbReference>
<feature type="region of interest" description="Disordered" evidence="17">
    <location>
        <begin position="658"/>
        <end position="738"/>
    </location>
</feature>
<evidence type="ECO:0000256" key="5">
    <source>
        <dbReference type="ARBA" id="ARBA00022782"/>
    </source>
</evidence>
<keyword evidence="9" id="KW-0009">Actin-binding</keyword>
<feature type="region of interest" description="Disordered" evidence="17">
    <location>
        <begin position="1"/>
        <end position="21"/>
    </location>
</feature>
<dbReference type="GO" id="GO:0031175">
    <property type="term" value="P:neuron projection development"/>
    <property type="evidence" value="ECO:0007669"/>
    <property type="project" value="TreeGrafter"/>
</dbReference>
<keyword evidence="2" id="KW-0217">Developmental protein</keyword>
<feature type="compositionally biased region" description="Pro residues" evidence="17">
    <location>
        <begin position="719"/>
        <end position="731"/>
    </location>
</feature>
<keyword evidence="21" id="KW-1185">Reference proteome</keyword>
<dbReference type="SUPFAM" id="SSF50156">
    <property type="entry name" value="PDZ domain-like"/>
    <property type="match status" value="1"/>
</dbReference>
<feature type="coiled-coil region" evidence="16">
    <location>
        <begin position="1212"/>
        <end position="1281"/>
    </location>
</feature>
<feature type="region of interest" description="Disordered" evidence="17">
    <location>
        <begin position="1437"/>
        <end position="1460"/>
    </location>
</feature>
<dbReference type="Gene3D" id="1.10.150.50">
    <property type="entry name" value="Transcription Factor, Ets-1"/>
    <property type="match status" value="1"/>
</dbReference>
<keyword evidence="10" id="KW-0206">Cytoskeleton</keyword>
<feature type="compositionally biased region" description="Basic and acidic residues" evidence="17">
    <location>
        <begin position="533"/>
        <end position="549"/>
    </location>
</feature>
<dbReference type="PANTHER" id="PTHR16154">
    <property type="entry name" value="NEURABIN"/>
    <property type="match status" value="1"/>
</dbReference>
<dbReference type="EMBL" id="JAFNEN010000756">
    <property type="protein sequence ID" value="KAG8177739.1"/>
    <property type="molecule type" value="Genomic_DNA"/>
</dbReference>
<dbReference type="GO" id="GO:0051015">
    <property type="term" value="F:actin filament binding"/>
    <property type="evidence" value="ECO:0007669"/>
    <property type="project" value="TreeGrafter"/>
</dbReference>
<feature type="compositionally biased region" description="Basic and acidic residues" evidence="17">
    <location>
        <begin position="507"/>
        <end position="522"/>
    </location>
</feature>
<dbReference type="PROSITE" id="PS50106">
    <property type="entry name" value="PDZ"/>
    <property type="match status" value="1"/>
</dbReference>
<feature type="region of interest" description="Disordered" evidence="17">
    <location>
        <begin position="460"/>
        <end position="480"/>
    </location>
</feature>
<dbReference type="SMART" id="SM00454">
    <property type="entry name" value="SAM"/>
    <property type="match status" value="1"/>
</dbReference>
<evidence type="ECO:0000256" key="17">
    <source>
        <dbReference type="SAM" id="MobiDB-lite"/>
    </source>
</evidence>
<accession>A0AAV6U188</accession>
<dbReference type="GO" id="GO:0019722">
    <property type="term" value="P:calcium-mediated signaling"/>
    <property type="evidence" value="ECO:0007669"/>
    <property type="project" value="TreeGrafter"/>
</dbReference>
<organism evidence="20 21">
    <name type="scientific">Oedothorax gibbosus</name>
    <dbReference type="NCBI Taxonomy" id="931172"/>
    <lineage>
        <taxon>Eukaryota</taxon>
        <taxon>Metazoa</taxon>
        <taxon>Ecdysozoa</taxon>
        <taxon>Arthropoda</taxon>
        <taxon>Chelicerata</taxon>
        <taxon>Arachnida</taxon>
        <taxon>Araneae</taxon>
        <taxon>Araneomorphae</taxon>
        <taxon>Entelegynae</taxon>
        <taxon>Araneoidea</taxon>
        <taxon>Linyphiidae</taxon>
        <taxon>Erigoninae</taxon>
        <taxon>Oedothorax</taxon>
    </lineage>
</organism>
<evidence type="ECO:0000256" key="16">
    <source>
        <dbReference type="SAM" id="Coils"/>
    </source>
</evidence>
<dbReference type="Pfam" id="PF00595">
    <property type="entry name" value="PDZ"/>
    <property type="match status" value="1"/>
</dbReference>
<dbReference type="FunFam" id="1.10.150.50:FF:000008">
    <property type="entry name" value="Neurabin-1 isoform 1-like protein"/>
    <property type="match status" value="1"/>
</dbReference>
<keyword evidence="6" id="KW-0524">Neurogenesis</keyword>
<feature type="domain" description="PDZ" evidence="19">
    <location>
        <begin position="1083"/>
        <end position="1171"/>
    </location>
</feature>
<feature type="region of interest" description="Disordered" evidence="17">
    <location>
        <begin position="1619"/>
        <end position="1650"/>
    </location>
</feature>
<dbReference type="FunFam" id="2.30.42.10:FF:000010">
    <property type="entry name" value="Neurabin-1 isoform 1"/>
    <property type="match status" value="1"/>
</dbReference>
<keyword evidence="5" id="KW-0221">Differentiation</keyword>
<evidence type="ECO:0000256" key="9">
    <source>
        <dbReference type="ARBA" id="ARBA00023203"/>
    </source>
</evidence>
<feature type="compositionally biased region" description="Polar residues" evidence="17">
    <location>
        <begin position="550"/>
        <end position="561"/>
    </location>
</feature>
<feature type="coiled-coil region" evidence="16">
    <location>
        <begin position="1307"/>
        <end position="1341"/>
    </location>
</feature>
<gene>
    <name evidence="20" type="ORF">JTE90_023629</name>
</gene>
<sequence length="1744" mass="193880">MAHIENEVYNIGQPRPGWMDNKTQKIEQPFYNKMTKVNFEGKEKGAKESSKAKVAADNLRPLGGKVSTIAHMFQSLSQQQKVENNPTLRSPVSKDPPERVQSPDLYKPERSASLPAFPSSNCSLSRRGSHLARFNNAKAMFEKLEKNKVSDSRSTIDVRSRAATVANPESLKVTHSSGDSSCSRSSDCDSKFSAKQIVKSDTFTKVTTEAMKSVSKSTKHIFKNDSVELNSVVKSNLISQETKSTASISNTCDKKPVAMLPVIKSDSYSNVTTEPVKPVANLLVVKLDPYSNVTTESVKPVGKLPVVKSDSSSNVMMEQMKTDANISVTKSDSNSNVTTETVKSVSQIKNRFHKIGLESASDNKLGYSKQVSENKEKTFPSNYDVHESGKKYVKSYAFKVDATNVLNNEVASLYGKINTEKSNVISSNLSQNDNKSGSSLANCDPQTQTEKNVLKDQVSNSISNVNGQPPVDSLSSHKDSDAKFEEVSKIFSRKEKVSSSTFATSTSKKEFEVNKTVTKEEFATSSKTSSSTNDKESEKVDKVISRKEITNYSKPESTSNGKDIKNSLKPASMPTQKGSEEVNKIVKPKPVLNSSKPSSMLNEKVSISSEVELVYDSFQSALERSRDCFKSSPNKVQENIFDKDLTRKVVTKPVSDTAKSALDTANEGLKLKSNDQASSKSKDLPVTEFPVPSKSEVVPKFDNDFVPSPRSLEESEQNIPPPPKCEAPLIPPLNYNKDKESPDSLYTSIFKELHNNLSQKYEFELPEKEIAFSQERKASQDEFNREASLNTTFPSHLSDDLKETFVDDTSSDCQYSDESSNQEYFPPSKGLKTNRSHRGMNEHFPFVPPSEWNKMKGSISHFGENSFRVSSKSDMGLHDSAGESLAECQEQDLDFIHADLEDLKSPDSSVQKSDSLEFIELMTEDEADKLLSSRDQTAILSDDEAREVVLLLSRSDEKKDTTEESILEKNILNSTYTANEELNSTVVHEGTEYHILQDGHYYFEYPGLTLPEPETKDLVAEKDVTDGNCFSRKGKLSFSSDPIRVYSTHSTEDYDRRNEDVDPISASAEYELEKRIEKMDVFPVDLVKGPEGLGLSIIGMGVGADAGVEKLGIFVKTVTPNGAADKDGRIHVNDQIIEVDGKSLVGVTQAYAAAVLRNTAGPVRFVIGREKAGAHSEIAQLISQSIIADRSRDAFERESEELAFNKQNHGTSVLTEDELKKANEKLQAMEHMESDYIKWLDMAQCQLEELGLNLQSAEQELLQHKTELDTLKATHSNVEKKYSKAKHYIKEFQKKEKELIQWQEYHVQQLQEKDQEYNSLVKALKDRIILLEQALLETQKQAGLQTGLPYTTPLKQFAPQSRSAVSPPRFLKVLCPDVSDSEASDSELQSPFSPDDSSKRSSTLERRPGREIIFDTAVPHTELLDSSAAKAKAELANKGSLANRQPPSTKKQSLSDSSPDRNSVYDIFITSSESVVFQSEEKSSFSSKDLSFEGTNWEPGNESCQSPPMTLLEEMKVAVAARQARINQSVTSDDIDEMGDDFTAESVQVTSKQTSFEVISQSSVESYSKVETFNRERSRSQSSLYSCSSQQNISIKSQASDVSVSDHSMSANHAESCTSLFSNESVSENPSESLSSPTSEDKRPSALLSEPTHQWSAEQVALWLQSLGYDHHVPQFLDSDITGQILLQIDSSRLKALGVVSSSERSIIKKRVKEMRVQLEKLQKSYEKEPKLKDKFFKRRSSKK</sequence>
<name>A0AAV6U188_9ARAC</name>
<proteinExistence type="predicted"/>
<evidence type="ECO:0000256" key="11">
    <source>
        <dbReference type="ARBA" id="ARBA00034103"/>
    </source>
</evidence>
<evidence type="ECO:0000256" key="4">
    <source>
        <dbReference type="ARBA" id="ARBA00022553"/>
    </source>
</evidence>
<feature type="compositionally biased region" description="Low complexity" evidence="17">
    <location>
        <begin position="1622"/>
        <end position="1638"/>
    </location>
</feature>
<feature type="compositionally biased region" description="Low complexity" evidence="17">
    <location>
        <begin position="523"/>
        <end position="532"/>
    </location>
</feature>
<evidence type="ECO:0000259" key="18">
    <source>
        <dbReference type="PROSITE" id="PS50105"/>
    </source>
</evidence>
<dbReference type="GO" id="GO:0005737">
    <property type="term" value="C:cytoplasm"/>
    <property type="evidence" value="ECO:0007669"/>
    <property type="project" value="TreeGrafter"/>
</dbReference>
<feature type="region of interest" description="Disordered" evidence="17">
    <location>
        <begin position="502"/>
        <end position="601"/>
    </location>
</feature>
<evidence type="ECO:0000256" key="12">
    <source>
        <dbReference type="ARBA" id="ARBA00067399"/>
    </source>
</evidence>
<evidence type="ECO:0000313" key="21">
    <source>
        <dbReference type="Proteomes" id="UP000827092"/>
    </source>
</evidence>
<dbReference type="GO" id="GO:0030425">
    <property type="term" value="C:dendrite"/>
    <property type="evidence" value="ECO:0007669"/>
    <property type="project" value="TreeGrafter"/>
</dbReference>
<feature type="region of interest" description="Disordered" evidence="17">
    <location>
        <begin position="1381"/>
        <end position="1412"/>
    </location>
</feature>
<dbReference type="GO" id="GO:0015629">
    <property type="term" value="C:actin cytoskeleton"/>
    <property type="evidence" value="ECO:0007669"/>
    <property type="project" value="TreeGrafter"/>
</dbReference>
<dbReference type="SUPFAM" id="SSF47769">
    <property type="entry name" value="SAM/Pointed domain"/>
    <property type="match status" value="1"/>
</dbReference>
<evidence type="ECO:0000256" key="15">
    <source>
        <dbReference type="ARBA" id="ARBA00082439"/>
    </source>
</evidence>
<reference evidence="20 21" key="1">
    <citation type="journal article" date="2022" name="Nat. Ecol. Evol.">
        <title>A masculinizing supergene underlies an exaggerated male reproductive morph in a spider.</title>
        <authorList>
            <person name="Hendrickx F."/>
            <person name="De Corte Z."/>
            <person name="Sonet G."/>
            <person name="Van Belleghem S.M."/>
            <person name="Kostlbacher S."/>
            <person name="Vangestel C."/>
        </authorList>
    </citation>
    <scope>NUCLEOTIDE SEQUENCE [LARGE SCALE GENOMIC DNA]</scope>
    <source>
        <strain evidence="20">W744_W776</strain>
    </source>
</reference>
<feature type="region of interest" description="Disordered" evidence="17">
    <location>
        <begin position="809"/>
        <end position="840"/>
    </location>
</feature>